<evidence type="ECO:0000313" key="1">
    <source>
        <dbReference type="Proteomes" id="UP000095286"/>
    </source>
</evidence>
<protein>
    <submittedName>
        <fullName evidence="2">INO80 complex subunit E</fullName>
    </submittedName>
</protein>
<dbReference type="WBParaSite" id="RSKR_0001020700.1">
    <property type="protein sequence ID" value="RSKR_0001020700.1"/>
    <property type="gene ID" value="RSKR_0001020700"/>
</dbReference>
<dbReference type="Proteomes" id="UP000095286">
    <property type="component" value="Unplaced"/>
</dbReference>
<proteinExistence type="predicted"/>
<name>A0AC35UD60_9BILA</name>
<sequence>MNERSNQASHGTPLPSPGGNMVQIPMNSQPMGSMSQMTQQPAHYVRTQPNQTYARGGGGQGYQSSNNSRGNHPQQGVQRVLTYTGSVQQNSMPMSGQQNIIVRAGNQVQHPTSAPPTQHSRQGAPIHGVVQHRVINHQNDQQQFISPGQRVNEMSGHPPNFRTSSNMGGFEVKKTSGPVQQHQMVHYSGNNQQQMVGNHNGLLIQQAPSTALSGGNNGIKPTPKEEYRGIKKNFKYLVYENECYQEELRNLQRKLLKLSRDKNFLLDRLLQYEKLSDSSDDSDSSVKTIEDKSTKAKATKRTRATTAPKKRAAAGTGGSNGPAPKKVSIQDASSSLSTVPTKASPPKAKVEITSLSSQALVRSNAMALQHQQYNSMEMNKQHSPVMSPNLHMVPNQIISPVSGNNDYTTLTNISSGNNEGMDMYDDMSNQQHLNMNYMDEGMMEMSDGNIDNPYMGGHNL</sequence>
<reference evidence="2" key="1">
    <citation type="submission" date="2016-11" db="UniProtKB">
        <authorList>
            <consortium name="WormBaseParasite"/>
        </authorList>
    </citation>
    <scope>IDENTIFICATION</scope>
    <source>
        <strain evidence="2">KR3021</strain>
    </source>
</reference>
<evidence type="ECO:0000313" key="2">
    <source>
        <dbReference type="WBParaSite" id="RSKR_0001020700.1"/>
    </source>
</evidence>
<accession>A0AC35UD60</accession>
<organism evidence="1 2">
    <name type="scientific">Rhabditophanes sp. KR3021</name>
    <dbReference type="NCBI Taxonomy" id="114890"/>
    <lineage>
        <taxon>Eukaryota</taxon>
        <taxon>Metazoa</taxon>
        <taxon>Ecdysozoa</taxon>
        <taxon>Nematoda</taxon>
        <taxon>Chromadorea</taxon>
        <taxon>Rhabditida</taxon>
        <taxon>Tylenchina</taxon>
        <taxon>Panagrolaimomorpha</taxon>
        <taxon>Strongyloidoidea</taxon>
        <taxon>Alloionematidae</taxon>
        <taxon>Rhabditophanes</taxon>
    </lineage>
</organism>